<dbReference type="Pfam" id="PF13088">
    <property type="entry name" value="BNR_2"/>
    <property type="match status" value="1"/>
</dbReference>
<comment type="caution">
    <text evidence="5">The sequence shown here is derived from an EMBL/GenBank/DDBJ whole genome shotgun (WGS) entry which is preliminary data.</text>
</comment>
<dbReference type="InterPro" id="IPR011040">
    <property type="entry name" value="Sialidase"/>
</dbReference>
<dbReference type="Gene3D" id="2.120.10.10">
    <property type="match status" value="1"/>
</dbReference>
<feature type="domain" description="Sialidase" evidence="4">
    <location>
        <begin position="32"/>
        <end position="325"/>
    </location>
</feature>
<gene>
    <name evidence="5" type="ORF">GCM10009554_67680</name>
</gene>
<protein>
    <recommendedName>
        <fullName evidence="3">exo-alpha-sialidase</fullName>
        <ecNumber evidence="3">3.2.1.18</ecNumber>
    </recommendedName>
</protein>
<evidence type="ECO:0000256" key="2">
    <source>
        <dbReference type="ARBA" id="ARBA00009348"/>
    </source>
</evidence>
<evidence type="ECO:0000313" key="6">
    <source>
        <dbReference type="Proteomes" id="UP001500542"/>
    </source>
</evidence>
<comment type="similarity">
    <text evidence="2">Belongs to the glycosyl hydrolase 33 family.</text>
</comment>
<dbReference type="EMBL" id="BAAAHK010000018">
    <property type="protein sequence ID" value="GAA0957211.1"/>
    <property type="molecule type" value="Genomic_DNA"/>
</dbReference>
<dbReference type="PANTHER" id="PTHR10628">
    <property type="entry name" value="SIALIDASE"/>
    <property type="match status" value="1"/>
</dbReference>
<evidence type="ECO:0000313" key="5">
    <source>
        <dbReference type="EMBL" id="GAA0957211.1"/>
    </source>
</evidence>
<dbReference type="CDD" id="cd15482">
    <property type="entry name" value="Sialidase_non-viral"/>
    <property type="match status" value="1"/>
</dbReference>
<dbReference type="Proteomes" id="UP001500542">
    <property type="component" value="Unassembled WGS sequence"/>
</dbReference>
<reference evidence="5 6" key="1">
    <citation type="journal article" date="2019" name="Int. J. Syst. Evol. Microbiol.">
        <title>The Global Catalogue of Microorganisms (GCM) 10K type strain sequencing project: providing services to taxonomists for standard genome sequencing and annotation.</title>
        <authorList>
            <consortium name="The Broad Institute Genomics Platform"/>
            <consortium name="The Broad Institute Genome Sequencing Center for Infectious Disease"/>
            <person name="Wu L."/>
            <person name="Ma J."/>
        </authorList>
    </citation>
    <scope>NUCLEOTIDE SEQUENCE [LARGE SCALE GENOMIC DNA]</scope>
    <source>
        <strain evidence="5 6">JCM 10977</strain>
    </source>
</reference>
<dbReference type="InterPro" id="IPR036278">
    <property type="entry name" value="Sialidase_sf"/>
</dbReference>
<evidence type="ECO:0000259" key="4">
    <source>
        <dbReference type="Pfam" id="PF13088"/>
    </source>
</evidence>
<sequence length="353" mass="36844">MSSRVGDPEIVFDPGESRYHTYRIPAVIAAGGALLAFCEGRLHSSADAGEIEVVLCRSVDGGRTWSVEQVVSAAAGKTCGNPVPVVDPSSGDIVLVTCQNGADAVESSVARGVDAEDGRRVFVQRSADLGVTWSSPVEITASVKAAEWGWYATGPCHGVALGNGRWAGRIVVPANHSVVPTGPDGGHCIFSDDGGFSWACGFVDRNDGDEINANETAVVELGDGRLYFNARNHRGTGPARVHAWSSDGGLTLGAPYAGIAGVTAPGIQGSVLRAGDRLLMSTPVDPVVRRELTVFVSDDSGASWRPGVVVHQGMSGYSDLVALPGDRVGILYEAGETSSFATVRFASFDWRSL</sequence>
<dbReference type="SUPFAM" id="SSF50939">
    <property type="entry name" value="Sialidases"/>
    <property type="match status" value="1"/>
</dbReference>
<accession>A0ABN1RH85</accession>
<comment type="catalytic activity">
    <reaction evidence="1">
        <text>Hydrolysis of alpha-(2-&gt;3)-, alpha-(2-&gt;6)-, alpha-(2-&gt;8)- glycosidic linkages of terminal sialic acid residues in oligosaccharides, glycoproteins, glycolipids, colominic acid and synthetic substrates.</text>
        <dbReference type="EC" id="3.2.1.18"/>
    </reaction>
</comment>
<keyword evidence="6" id="KW-1185">Reference proteome</keyword>
<dbReference type="PANTHER" id="PTHR10628:SF30">
    <property type="entry name" value="EXO-ALPHA-SIALIDASE"/>
    <property type="match status" value="1"/>
</dbReference>
<organism evidence="5 6">
    <name type="scientific">Kribbella koreensis</name>
    <dbReference type="NCBI Taxonomy" id="57909"/>
    <lineage>
        <taxon>Bacteria</taxon>
        <taxon>Bacillati</taxon>
        <taxon>Actinomycetota</taxon>
        <taxon>Actinomycetes</taxon>
        <taxon>Propionibacteriales</taxon>
        <taxon>Kribbellaceae</taxon>
        <taxon>Kribbella</taxon>
    </lineage>
</organism>
<dbReference type="RefSeq" id="WP_343979826.1">
    <property type="nucleotide sequence ID" value="NZ_BAAAHK010000018.1"/>
</dbReference>
<dbReference type="InterPro" id="IPR026856">
    <property type="entry name" value="Sialidase_fam"/>
</dbReference>
<evidence type="ECO:0000256" key="3">
    <source>
        <dbReference type="ARBA" id="ARBA00012733"/>
    </source>
</evidence>
<evidence type="ECO:0000256" key="1">
    <source>
        <dbReference type="ARBA" id="ARBA00000427"/>
    </source>
</evidence>
<name>A0ABN1RH85_9ACTN</name>
<proteinExistence type="inferred from homology"/>
<dbReference type="EC" id="3.2.1.18" evidence="3"/>